<keyword evidence="2" id="KW-1185">Reference proteome</keyword>
<evidence type="ECO:0000313" key="1">
    <source>
        <dbReference type="EMBL" id="MBN7769832.1"/>
    </source>
</evidence>
<organism evidence="1 2">
    <name type="scientific">Marinobacter daepoensis</name>
    <dbReference type="NCBI Taxonomy" id="262077"/>
    <lineage>
        <taxon>Bacteria</taxon>
        <taxon>Pseudomonadati</taxon>
        <taxon>Pseudomonadota</taxon>
        <taxon>Gammaproteobacteria</taxon>
        <taxon>Pseudomonadales</taxon>
        <taxon>Marinobacteraceae</taxon>
        <taxon>Marinobacter</taxon>
    </lineage>
</organism>
<gene>
    <name evidence="1" type="ORF">JYP53_07965</name>
</gene>
<evidence type="ECO:0000313" key="2">
    <source>
        <dbReference type="Proteomes" id="UP000664344"/>
    </source>
</evidence>
<sequence length="79" mass="8710">MLRPVVRIKCDCARAQTTLTVGASIVLLYQHFCVSIADREHEIENRQRVRGAASRNQRDIATEVLPNGGGMTGEASSQR</sequence>
<proteinExistence type="predicted"/>
<comment type="caution">
    <text evidence="1">The sequence shown here is derived from an EMBL/GenBank/DDBJ whole genome shotgun (WGS) entry which is preliminary data.</text>
</comment>
<dbReference type="RefSeq" id="WP_206557262.1">
    <property type="nucleotide sequence ID" value="NZ_JAFKDB010000012.1"/>
</dbReference>
<dbReference type="Proteomes" id="UP000664344">
    <property type="component" value="Unassembled WGS sequence"/>
</dbReference>
<reference evidence="1 2" key="1">
    <citation type="submission" date="2021-02" db="EMBL/GenBank/DDBJ databases">
        <title>PHA producing bacteria isolated from coastal sediment in Guangdong, Shenzhen.</title>
        <authorList>
            <person name="Zheng W."/>
            <person name="Yu S."/>
            <person name="Huang Y."/>
        </authorList>
    </citation>
    <scope>NUCLEOTIDE SEQUENCE [LARGE SCALE GENOMIC DNA]</scope>
    <source>
        <strain evidence="1 2">TN21-5</strain>
    </source>
</reference>
<dbReference type="EMBL" id="JAFKDB010000012">
    <property type="protein sequence ID" value="MBN7769832.1"/>
    <property type="molecule type" value="Genomic_DNA"/>
</dbReference>
<protein>
    <submittedName>
        <fullName evidence="1">Uncharacterized protein</fullName>
    </submittedName>
</protein>
<accession>A0ABS3BDK9</accession>
<name>A0ABS3BDK9_9GAMM</name>